<dbReference type="OrthoDB" id="299893at2759"/>
<proteinExistence type="predicted"/>
<evidence type="ECO:0000256" key="1">
    <source>
        <dbReference type="SAM" id="MobiDB-lite"/>
    </source>
</evidence>
<comment type="caution">
    <text evidence="2">The sequence shown here is derived from an EMBL/GenBank/DDBJ whole genome shotgun (WGS) entry which is preliminary data.</text>
</comment>
<keyword evidence="3" id="KW-1185">Reference proteome</keyword>
<protein>
    <submittedName>
        <fullName evidence="2">Uncharacterized protein</fullName>
    </submittedName>
</protein>
<gene>
    <name evidence="2" type="ORF">POCTA_138.1.T0030153</name>
</gene>
<evidence type="ECO:0000313" key="2">
    <source>
        <dbReference type="EMBL" id="CAD8131883.1"/>
    </source>
</evidence>
<reference evidence="2" key="1">
    <citation type="submission" date="2021-01" db="EMBL/GenBank/DDBJ databases">
        <authorList>
            <consortium name="Genoscope - CEA"/>
            <person name="William W."/>
        </authorList>
    </citation>
    <scope>NUCLEOTIDE SEQUENCE</scope>
</reference>
<dbReference type="Proteomes" id="UP000683925">
    <property type="component" value="Unassembled WGS sequence"/>
</dbReference>
<dbReference type="EMBL" id="CAJJDP010000001">
    <property type="protein sequence ID" value="CAD8131883.1"/>
    <property type="molecule type" value="Genomic_DNA"/>
</dbReference>
<name>A0A8S1RWZ8_PAROT</name>
<feature type="region of interest" description="Disordered" evidence="1">
    <location>
        <begin position="67"/>
        <end position="91"/>
    </location>
</feature>
<dbReference type="AlphaFoldDB" id="A0A8S1RWZ8"/>
<accession>A0A8S1RWZ8</accession>
<evidence type="ECO:0000313" key="3">
    <source>
        <dbReference type="Proteomes" id="UP000683925"/>
    </source>
</evidence>
<organism evidence="2 3">
    <name type="scientific">Paramecium octaurelia</name>
    <dbReference type="NCBI Taxonomy" id="43137"/>
    <lineage>
        <taxon>Eukaryota</taxon>
        <taxon>Sar</taxon>
        <taxon>Alveolata</taxon>
        <taxon>Ciliophora</taxon>
        <taxon>Intramacronucleata</taxon>
        <taxon>Oligohymenophorea</taxon>
        <taxon>Peniculida</taxon>
        <taxon>Parameciidae</taxon>
        <taxon>Paramecium</taxon>
    </lineage>
</organism>
<dbReference type="OMA" id="FQDSFIV"/>
<sequence>MPTQIVQRKRNTSEKNKFHSILKCQKSNEIRNRKDRSGNDIIHGGNYKITFQDSFIVLKTNSYTPQNEIENYSESEQSDHSESELSQFQEQIQAPQVHQTLEVVPKVAQTNCELEIKIEIDEEFPKTNTHQQSKIGTKSTQKSQCCTTF</sequence>